<reference evidence="2" key="1">
    <citation type="journal article" date="2019" name="Int. J. Syst. Evol. Microbiol.">
        <title>The Global Catalogue of Microorganisms (GCM) 10K type strain sequencing project: providing services to taxonomists for standard genome sequencing and annotation.</title>
        <authorList>
            <consortium name="The Broad Institute Genomics Platform"/>
            <consortium name="The Broad Institute Genome Sequencing Center for Infectious Disease"/>
            <person name="Wu L."/>
            <person name="Ma J."/>
        </authorList>
    </citation>
    <scope>NUCLEOTIDE SEQUENCE [LARGE SCALE GENOMIC DNA]</scope>
    <source>
        <strain evidence="2">JCM 4805</strain>
    </source>
</reference>
<evidence type="ECO:0008006" key="3">
    <source>
        <dbReference type="Google" id="ProtNLM"/>
    </source>
</evidence>
<dbReference type="RefSeq" id="WP_346098636.1">
    <property type="nucleotide sequence ID" value="NZ_BAAABY010000045.1"/>
</dbReference>
<name>A0ABP3KY74_9ACTN</name>
<proteinExistence type="predicted"/>
<protein>
    <recommendedName>
        <fullName evidence="3">Integrase</fullName>
    </recommendedName>
</protein>
<keyword evidence="2" id="KW-1185">Reference proteome</keyword>
<comment type="caution">
    <text evidence="1">The sequence shown here is derived from an EMBL/GenBank/DDBJ whole genome shotgun (WGS) entry which is preliminary data.</text>
</comment>
<sequence>MHPRTVATVPVALNLRARPAAARPLTLRGLRTAARRYWHEAQRAAALNVPTGTAKRGRV</sequence>
<dbReference type="Proteomes" id="UP001500909">
    <property type="component" value="Unassembled WGS sequence"/>
</dbReference>
<dbReference type="EMBL" id="BAAABY010000045">
    <property type="protein sequence ID" value="GAA0488476.1"/>
    <property type="molecule type" value="Genomic_DNA"/>
</dbReference>
<gene>
    <name evidence="1" type="ORF">GCM10010361_61930</name>
</gene>
<organism evidence="1 2">
    <name type="scientific">Streptomyces olivaceiscleroticus</name>
    <dbReference type="NCBI Taxonomy" id="68245"/>
    <lineage>
        <taxon>Bacteria</taxon>
        <taxon>Bacillati</taxon>
        <taxon>Actinomycetota</taxon>
        <taxon>Actinomycetes</taxon>
        <taxon>Kitasatosporales</taxon>
        <taxon>Streptomycetaceae</taxon>
        <taxon>Streptomyces</taxon>
    </lineage>
</organism>
<evidence type="ECO:0000313" key="1">
    <source>
        <dbReference type="EMBL" id="GAA0488476.1"/>
    </source>
</evidence>
<evidence type="ECO:0000313" key="2">
    <source>
        <dbReference type="Proteomes" id="UP001500909"/>
    </source>
</evidence>
<accession>A0ABP3KY74</accession>